<dbReference type="GeneID" id="93572769"/>
<protein>
    <submittedName>
        <fullName evidence="1">Uncharacterized protein</fullName>
    </submittedName>
</protein>
<dbReference type="Proteomes" id="UP000184499">
    <property type="component" value="Unassembled WGS sequence"/>
</dbReference>
<sequence length="549" mass="60596">MVSPRQASGSPSFPLVSYWNQLRRQSVEWTPPGATSSIIPSVVAYPNGVHQPSTYGDPALDQTPRYAWTKLLVEGSPVVPVAQLDLHALLGGYDDAFNYRDRPETVRLISDYLANIRIDFCNDQAIRDALAIGNLPPIDWHFALPACWGAEGLALMQDAINRAGFRMNEGRVFFCTEGVAAAIAAANRLRDNSLARPGDRVLVSDLGGLTNDFSLLDVVAVHPTKPHQLIFRQHAEQSTADCANPLVDQQLLQHLRQSLDLPLRSGNVMRIGLQAAIAAKHSFDGRGWARVDLDLPPRYLHRHYRGGCDAFDPGEGKFIFSQDVLQRSLGPVVTQIQNRMIALIAQHNPNKIVIVGGLSQSPYLRGRVSAMLTTRYPGINLVPMGSFHGNDAITALAHGLAIKGGTIIHPMEYCGQHTYEVVTPDIAELGTGLIHAGYKRQTAINERQARAGIPPAGWTDITYSVQQGQRVDPETLCTCTLSFPANTQAWMSADGTVRHYHLRAFWRLDPVVHARFVWTFRLRNVQNQLGPVVDTITHDVVDLIPHWAQ</sequence>
<keyword evidence="2" id="KW-1185">Reference proteome</keyword>
<reference evidence="2" key="1">
    <citation type="journal article" date="2017" name="Genome Biol.">
        <title>Comparative genomics reveals high biological diversity and specific adaptations in the industrially and medically important fungal genus Aspergillus.</title>
        <authorList>
            <person name="de Vries R.P."/>
            <person name="Riley R."/>
            <person name="Wiebenga A."/>
            <person name="Aguilar-Osorio G."/>
            <person name="Amillis S."/>
            <person name="Uchima C.A."/>
            <person name="Anderluh G."/>
            <person name="Asadollahi M."/>
            <person name="Askin M."/>
            <person name="Barry K."/>
            <person name="Battaglia E."/>
            <person name="Bayram O."/>
            <person name="Benocci T."/>
            <person name="Braus-Stromeyer S.A."/>
            <person name="Caldana C."/>
            <person name="Canovas D."/>
            <person name="Cerqueira G.C."/>
            <person name="Chen F."/>
            <person name="Chen W."/>
            <person name="Choi C."/>
            <person name="Clum A."/>
            <person name="Dos Santos R.A."/>
            <person name="Damasio A.R."/>
            <person name="Diallinas G."/>
            <person name="Emri T."/>
            <person name="Fekete E."/>
            <person name="Flipphi M."/>
            <person name="Freyberg S."/>
            <person name="Gallo A."/>
            <person name="Gournas C."/>
            <person name="Habgood R."/>
            <person name="Hainaut M."/>
            <person name="Harispe M.L."/>
            <person name="Henrissat B."/>
            <person name="Hilden K.S."/>
            <person name="Hope R."/>
            <person name="Hossain A."/>
            <person name="Karabika E."/>
            <person name="Karaffa L."/>
            <person name="Karanyi Z."/>
            <person name="Krasevec N."/>
            <person name="Kuo A."/>
            <person name="Kusch H."/>
            <person name="LaButti K."/>
            <person name="Lagendijk E.L."/>
            <person name="Lapidus A."/>
            <person name="Levasseur A."/>
            <person name="Lindquist E."/>
            <person name="Lipzen A."/>
            <person name="Logrieco A.F."/>
            <person name="MacCabe A."/>
            <person name="Maekelae M.R."/>
            <person name="Malavazi I."/>
            <person name="Melin P."/>
            <person name="Meyer V."/>
            <person name="Mielnichuk N."/>
            <person name="Miskei M."/>
            <person name="Molnar A.P."/>
            <person name="Mule G."/>
            <person name="Ngan C.Y."/>
            <person name="Orejas M."/>
            <person name="Orosz E."/>
            <person name="Ouedraogo J.P."/>
            <person name="Overkamp K.M."/>
            <person name="Park H.-S."/>
            <person name="Perrone G."/>
            <person name="Piumi F."/>
            <person name="Punt P.J."/>
            <person name="Ram A.F."/>
            <person name="Ramon A."/>
            <person name="Rauscher S."/>
            <person name="Record E."/>
            <person name="Riano-Pachon D.M."/>
            <person name="Robert V."/>
            <person name="Roehrig J."/>
            <person name="Ruller R."/>
            <person name="Salamov A."/>
            <person name="Salih N.S."/>
            <person name="Samson R.A."/>
            <person name="Sandor E."/>
            <person name="Sanguinetti M."/>
            <person name="Schuetze T."/>
            <person name="Sepcic K."/>
            <person name="Shelest E."/>
            <person name="Sherlock G."/>
            <person name="Sophianopoulou V."/>
            <person name="Squina F.M."/>
            <person name="Sun H."/>
            <person name="Susca A."/>
            <person name="Todd R.B."/>
            <person name="Tsang A."/>
            <person name="Unkles S.E."/>
            <person name="van de Wiele N."/>
            <person name="van Rossen-Uffink D."/>
            <person name="Oliveira J.V."/>
            <person name="Vesth T.C."/>
            <person name="Visser J."/>
            <person name="Yu J.-H."/>
            <person name="Zhou M."/>
            <person name="Andersen M.R."/>
            <person name="Archer D.B."/>
            <person name="Baker S.E."/>
            <person name="Benoit I."/>
            <person name="Brakhage A.A."/>
            <person name="Braus G.H."/>
            <person name="Fischer R."/>
            <person name="Frisvad J.C."/>
            <person name="Goldman G.H."/>
            <person name="Houbraken J."/>
            <person name="Oakley B."/>
            <person name="Pocsi I."/>
            <person name="Scazzocchio C."/>
            <person name="Seiboth B."/>
            <person name="vanKuyk P.A."/>
            <person name="Wortman J."/>
            <person name="Dyer P.S."/>
            <person name="Grigoriev I.V."/>
        </authorList>
    </citation>
    <scope>NUCLEOTIDE SEQUENCE [LARGE SCALE GENOMIC DNA]</scope>
    <source>
        <strain evidence="2">CBS 101740 / IMI 381727 / IBT 21946</strain>
    </source>
</reference>
<dbReference type="Gene3D" id="3.30.420.40">
    <property type="match status" value="2"/>
</dbReference>
<dbReference type="InterPro" id="IPR043129">
    <property type="entry name" value="ATPase_NBD"/>
</dbReference>
<dbReference type="OrthoDB" id="2963168at2759"/>
<dbReference type="PANTHER" id="PTHR14187">
    <property type="entry name" value="ALPHA KINASE/ELONGATION FACTOR 2 KINASE"/>
    <property type="match status" value="1"/>
</dbReference>
<dbReference type="PANTHER" id="PTHR14187:SF5">
    <property type="entry name" value="HEAT SHOCK 70 KDA PROTEIN 12A"/>
    <property type="match status" value="1"/>
</dbReference>
<evidence type="ECO:0000313" key="1">
    <source>
        <dbReference type="EMBL" id="OJJ77402.1"/>
    </source>
</evidence>
<dbReference type="RefSeq" id="XP_067484649.1">
    <property type="nucleotide sequence ID" value="XM_067620281.1"/>
</dbReference>
<dbReference type="AlphaFoldDB" id="A0A1L9V0P1"/>
<dbReference type="VEuPathDB" id="FungiDB:ASPBRDRAFT_190710"/>
<proteinExistence type="predicted"/>
<name>A0A1L9V0P1_ASPBC</name>
<dbReference type="CDD" id="cd10170">
    <property type="entry name" value="ASKHA_NBD_HSP70"/>
    <property type="match status" value="1"/>
</dbReference>
<gene>
    <name evidence="1" type="ORF">ASPBRDRAFT_190710</name>
</gene>
<organism evidence="1 2">
    <name type="scientific">Aspergillus brasiliensis (strain CBS 101740 / IMI 381727 / IBT 21946)</name>
    <dbReference type="NCBI Taxonomy" id="767769"/>
    <lineage>
        <taxon>Eukaryota</taxon>
        <taxon>Fungi</taxon>
        <taxon>Dikarya</taxon>
        <taxon>Ascomycota</taxon>
        <taxon>Pezizomycotina</taxon>
        <taxon>Eurotiomycetes</taxon>
        <taxon>Eurotiomycetidae</taxon>
        <taxon>Eurotiales</taxon>
        <taxon>Aspergillaceae</taxon>
        <taxon>Aspergillus</taxon>
        <taxon>Aspergillus subgen. Circumdati</taxon>
    </lineage>
</organism>
<dbReference type="OMA" id="PRYAWTK"/>
<evidence type="ECO:0000313" key="2">
    <source>
        <dbReference type="Proteomes" id="UP000184499"/>
    </source>
</evidence>
<dbReference type="STRING" id="767769.A0A1L9V0P1"/>
<dbReference type="SUPFAM" id="SSF53067">
    <property type="entry name" value="Actin-like ATPase domain"/>
    <property type="match status" value="1"/>
</dbReference>
<dbReference type="Gene3D" id="3.90.640.10">
    <property type="entry name" value="Actin, Chain A, domain 4"/>
    <property type="match status" value="1"/>
</dbReference>
<dbReference type="EMBL" id="KV878679">
    <property type="protein sequence ID" value="OJJ77402.1"/>
    <property type="molecule type" value="Genomic_DNA"/>
</dbReference>
<accession>A0A1L9V0P1</accession>